<gene>
    <name evidence="2" type="ORF">C6Y53_03085</name>
</gene>
<evidence type="ECO:0000313" key="3">
    <source>
        <dbReference type="Proteomes" id="UP000237655"/>
    </source>
</evidence>
<keyword evidence="1" id="KW-1133">Transmembrane helix</keyword>
<dbReference type="EMBL" id="CP027665">
    <property type="protein sequence ID" value="AVO36774.1"/>
    <property type="molecule type" value="Genomic_DNA"/>
</dbReference>
<keyword evidence="1" id="KW-0812">Transmembrane</keyword>
<name>A0A2S0MLM0_9RHOB</name>
<keyword evidence="1" id="KW-0472">Membrane</keyword>
<dbReference type="RefSeq" id="WP_106471089.1">
    <property type="nucleotide sequence ID" value="NZ_CP027665.1"/>
</dbReference>
<dbReference type="AlphaFoldDB" id="A0A2S0MLM0"/>
<organism evidence="2 3">
    <name type="scientific">Pukyongiella litopenaei</name>
    <dbReference type="NCBI Taxonomy" id="2605946"/>
    <lineage>
        <taxon>Bacteria</taxon>
        <taxon>Pseudomonadati</taxon>
        <taxon>Pseudomonadota</taxon>
        <taxon>Alphaproteobacteria</taxon>
        <taxon>Rhodobacterales</taxon>
        <taxon>Paracoccaceae</taxon>
        <taxon>Pukyongiella</taxon>
    </lineage>
</organism>
<keyword evidence="3" id="KW-1185">Reference proteome</keyword>
<dbReference type="Proteomes" id="UP000237655">
    <property type="component" value="Chromosome"/>
</dbReference>
<sequence length="66" mass="6816">MDEESGPFIRDETGAITVDWVVVSAAAVGLAALIATTMTDNTVDLGDKVSTHMAGFDFDADPNAGD</sequence>
<evidence type="ECO:0000256" key="1">
    <source>
        <dbReference type="SAM" id="Phobius"/>
    </source>
</evidence>
<feature type="transmembrane region" description="Helical" evidence="1">
    <location>
        <begin position="20"/>
        <end position="38"/>
    </location>
</feature>
<dbReference type="KEGG" id="thas:C6Y53_03085"/>
<evidence type="ECO:0000313" key="2">
    <source>
        <dbReference type="EMBL" id="AVO36774.1"/>
    </source>
</evidence>
<reference evidence="3" key="1">
    <citation type="submission" date="2018-03" db="EMBL/GenBank/DDBJ databases">
        <title>Genomic analysis of the strain SH-1 isolated from shrimp intestine.</title>
        <authorList>
            <person name="Kim Y.-S."/>
            <person name="Kim S.-E."/>
            <person name="Kim K.-H."/>
        </authorList>
    </citation>
    <scope>NUCLEOTIDE SEQUENCE [LARGE SCALE GENOMIC DNA]</scope>
    <source>
        <strain evidence="3">SH-1</strain>
    </source>
</reference>
<protein>
    <recommendedName>
        <fullName evidence="4">Flp pilus assembly protein, pilin Flp</fullName>
    </recommendedName>
</protein>
<proteinExistence type="predicted"/>
<accession>A0A2S0MLM0</accession>
<evidence type="ECO:0008006" key="4">
    <source>
        <dbReference type="Google" id="ProtNLM"/>
    </source>
</evidence>